<name>A0AAC8Z274_SPHMC</name>
<reference evidence="2" key="1">
    <citation type="submission" date="2015-11" db="EMBL/GenBank/DDBJ databases">
        <title>Complete genome sequence of a polyethylene-glycol degrader Sphingopyxis macrogoltabida 203N (NBRC 111659).</title>
        <authorList>
            <person name="Yoshiyuki O."/>
            <person name="Shouta N."/>
            <person name="Nagata Y."/>
            <person name="Numata M."/>
            <person name="Tsuchikane K."/>
            <person name="Hosoyama A."/>
            <person name="Yamazoe A."/>
            <person name="Tsuda M."/>
            <person name="Fujita N."/>
            <person name="Kawai F."/>
        </authorList>
    </citation>
    <scope>NUCLEOTIDE SEQUENCE [LARGE SCALE GENOMIC DNA]</scope>
    <source>
        <strain evidence="2">203N</strain>
    </source>
</reference>
<gene>
    <name evidence="1" type="ORF">ATM17_15895</name>
</gene>
<evidence type="ECO:0000313" key="1">
    <source>
        <dbReference type="EMBL" id="AMU90505.1"/>
    </source>
</evidence>
<keyword evidence="2" id="KW-1185">Reference proteome</keyword>
<dbReference type="EMBL" id="CP013344">
    <property type="protein sequence ID" value="AMU90505.1"/>
    <property type="molecule type" value="Genomic_DNA"/>
</dbReference>
<dbReference type="AlphaFoldDB" id="A0AAC8Z274"/>
<accession>A0AAC8Z274</accession>
<dbReference type="RefSeq" id="WP_054729477.1">
    <property type="nucleotide sequence ID" value="NZ_CP009429.1"/>
</dbReference>
<sequence>MGQTVIHMPARRQGRTFAQQVRQEQLARVAPARCGLVGRVAVPVYALERANRCPDCHGEAFFVGRVTAECAGCGLPLAIVDLRRVS</sequence>
<organism evidence="1 2">
    <name type="scientific">Sphingopyxis macrogoltabida</name>
    <name type="common">Sphingomonas macrogoltabidus</name>
    <dbReference type="NCBI Taxonomy" id="33050"/>
    <lineage>
        <taxon>Bacteria</taxon>
        <taxon>Pseudomonadati</taxon>
        <taxon>Pseudomonadota</taxon>
        <taxon>Alphaproteobacteria</taxon>
        <taxon>Sphingomonadales</taxon>
        <taxon>Sphingomonadaceae</taxon>
        <taxon>Sphingopyxis</taxon>
    </lineage>
</organism>
<protein>
    <submittedName>
        <fullName evidence="1">Uncharacterized protein</fullName>
    </submittedName>
</protein>
<reference evidence="1 2" key="2">
    <citation type="journal article" date="2016" name="Genome Announc.">
        <title>Complete Genome Sequence of Sphingopyxis macrogoltabida Strain 203N (NBRC 111659), a Polyethylene Glycol Degrader.</title>
        <authorList>
            <person name="Ohtsubo Y."/>
            <person name="Nonoyama S."/>
            <person name="Nagata Y."/>
            <person name="Numata M."/>
            <person name="Tsuchikane K."/>
            <person name="Hosoyama A."/>
            <person name="Yamazoe A."/>
            <person name="Tsuda M."/>
            <person name="Fujita N."/>
            <person name="Kawai F."/>
        </authorList>
    </citation>
    <scope>NUCLEOTIDE SEQUENCE [LARGE SCALE GENOMIC DNA]</scope>
    <source>
        <strain evidence="1 2">203N</strain>
    </source>
</reference>
<dbReference type="KEGG" id="smaz:LH19_15320"/>
<proteinExistence type="predicted"/>
<evidence type="ECO:0000313" key="2">
    <source>
        <dbReference type="Proteomes" id="UP000076088"/>
    </source>
</evidence>
<dbReference type="Proteomes" id="UP000076088">
    <property type="component" value="Chromosome"/>
</dbReference>